<dbReference type="InterPro" id="IPR011333">
    <property type="entry name" value="SKP1/BTB/POZ_sf"/>
</dbReference>
<reference evidence="2 3" key="1">
    <citation type="submission" date="2020-02" db="EMBL/GenBank/DDBJ databases">
        <title>Comparative genomics of the hypocrealean fungal genus Beauvera.</title>
        <authorList>
            <person name="Showalter D.N."/>
            <person name="Bushley K.E."/>
            <person name="Rehner S.A."/>
        </authorList>
    </citation>
    <scope>NUCLEOTIDE SEQUENCE [LARGE SCALE GENOMIC DNA]</scope>
    <source>
        <strain evidence="2 3">ARSEF4384</strain>
    </source>
</reference>
<proteinExistence type="predicted"/>
<evidence type="ECO:0000313" key="3">
    <source>
        <dbReference type="Proteomes" id="UP001397290"/>
    </source>
</evidence>
<evidence type="ECO:0000256" key="1">
    <source>
        <dbReference type="SAM" id="MobiDB-lite"/>
    </source>
</evidence>
<feature type="compositionally biased region" description="Polar residues" evidence="1">
    <location>
        <begin position="42"/>
        <end position="63"/>
    </location>
</feature>
<feature type="compositionally biased region" description="Acidic residues" evidence="1">
    <location>
        <begin position="464"/>
        <end position="483"/>
    </location>
</feature>
<accession>A0AAW0RFH2</accession>
<dbReference type="EMBL" id="JAAHCF010001614">
    <property type="protein sequence ID" value="KAK8140779.1"/>
    <property type="molecule type" value="Genomic_DNA"/>
</dbReference>
<feature type="compositionally biased region" description="Low complexity" evidence="1">
    <location>
        <begin position="118"/>
        <end position="127"/>
    </location>
</feature>
<evidence type="ECO:0000313" key="2">
    <source>
        <dbReference type="EMBL" id="KAK8140779.1"/>
    </source>
</evidence>
<feature type="compositionally biased region" description="Low complexity" evidence="1">
    <location>
        <begin position="98"/>
        <end position="111"/>
    </location>
</feature>
<feature type="compositionally biased region" description="Basic residues" evidence="1">
    <location>
        <begin position="32"/>
        <end position="41"/>
    </location>
</feature>
<name>A0AAW0RFH2_9HYPO</name>
<keyword evidence="3" id="KW-1185">Reference proteome</keyword>
<feature type="compositionally biased region" description="Basic and acidic residues" evidence="1">
    <location>
        <begin position="452"/>
        <end position="463"/>
    </location>
</feature>
<feature type="region of interest" description="Disordered" evidence="1">
    <location>
        <begin position="508"/>
        <end position="538"/>
    </location>
</feature>
<dbReference type="Proteomes" id="UP001397290">
    <property type="component" value="Unassembled WGS sequence"/>
</dbReference>
<protein>
    <recommendedName>
        <fullName evidence="4">BTB domain-containing protein</fullName>
    </recommendedName>
</protein>
<comment type="caution">
    <text evidence="2">The sequence shown here is derived from an EMBL/GenBank/DDBJ whole genome shotgun (WGS) entry which is preliminary data.</text>
</comment>
<organism evidence="2 3">
    <name type="scientific">Beauveria asiatica</name>
    <dbReference type="NCBI Taxonomy" id="1069075"/>
    <lineage>
        <taxon>Eukaryota</taxon>
        <taxon>Fungi</taxon>
        <taxon>Dikarya</taxon>
        <taxon>Ascomycota</taxon>
        <taxon>Pezizomycotina</taxon>
        <taxon>Sordariomycetes</taxon>
        <taxon>Hypocreomycetidae</taxon>
        <taxon>Hypocreales</taxon>
        <taxon>Cordycipitaceae</taxon>
        <taxon>Beauveria</taxon>
    </lineage>
</organism>
<feature type="region of interest" description="Disordered" evidence="1">
    <location>
        <begin position="438"/>
        <end position="485"/>
    </location>
</feature>
<sequence length="570" mass="61478">MQPDSKPQTSYPPGKKPAAAVAMGPRLNSNSVRHHHHHSRSKQPSLSRSHTTAGTLSRSSSCHFRSAAPPAPAPAPAPAAAAARLPQHTRSHTTAGTLSRSCSSSHLFRSAAPPPPAAAAAAARPSPQHARSQSTPAMGETTTTTTTTTVLVGRSRQPFIVDRRLLCAASPFFRDQLQMPNRYASSSSSSSSSPRSDGLLTYRPVTLWLPGESTTMFGLFVEWLHAPRSFRSYLDDTAAAAAAVTRDPLSPSSLPSSSSSASPAQLLHWALVRLHLFAAHLGLAPLQDLAMDALQDLYLCCDWDISPAVVTYLYTRCEARPAARLRRWAVAMMAFSLAVADWHTTSSSGGGRGDDSRTAAAAAAATVSATDADTRLRGLIGALPELAADYATHVRSMRRAALDMRFKNPQLRIPANALRNEKRAFGFRECSFHSHRRAVGQGACPHGASGLRRAETGSRLDLRTDEDDEEGAEDDEDDEDDDDTRQWEKEWADEFLGWEWEEEGEDACVPTTTSLRRPPRKAASRGLIEKGNDGGGGSARLLMSKFGSYRAKCPLRKLSSRDSNLLPASV</sequence>
<feature type="region of interest" description="Disordered" evidence="1">
    <location>
        <begin position="1"/>
        <end position="150"/>
    </location>
</feature>
<gene>
    <name evidence="2" type="ORF">G3M48_001966</name>
</gene>
<evidence type="ECO:0008006" key="4">
    <source>
        <dbReference type="Google" id="ProtNLM"/>
    </source>
</evidence>
<dbReference type="AlphaFoldDB" id="A0AAW0RFH2"/>
<dbReference type="Gene3D" id="3.30.710.10">
    <property type="entry name" value="Potassium Channel Kv1.1, Chain A"/>
    <property type="match status" value="1"/>
</dbReference>
<feature type="compositionally biased region" description="Polar residues" evidence="1">
    <location>
        <begin position="1"/>
        <end position="11"/>
    </location>
</feature>